<reference evidence="1 2" key="1">
    <citation type="journal article" date="2016" name="Mol. Biol. Evol.">
        <title>Comparative Genomics of Early-Diverging Mushroom-Forming Fungi Provides Insights into the Origins of Lignocellulose Decay Capabilities.</title>
        <authorList>
            <person name="Nagy L.G."/>
            <person name="Riley R."/>
            <person name="Tritt A."/>
            <person name="Adam C."/>
            <person name="Daum C."/>
            <person name="Floudas D."/>
            <person name="Sun H."/>
            <person name="Yadav J.S."/>
            <person name="Pangilinan J."/>
            <person name="Larsson K.H."/>
            <person name="Matsuura K."/>
            <person name="Barry K."/>
            <person name="Labutti K."/>
            <person name="Kuo R."/>
            <person name="Ohm R.A."/>
            <person name="Bhattacharya S.S."/>
            <person name="Shirouzu T."/>
            <person name="Yoshinaga Y."/>
            <person name="Martin F.M."/>
            <person name="Grigoriev I.V."/>
            <person name="Hibbett D.S."/>
        </authorList>
    </citation>
    <scope>NUCLEOTIDE SEQUENCE [LARGE SCALE GENOMIC DNA]</scope>
    <source>
        <strain evidence="1 2">HHB12029</strain>
    </source>
</reference>
<evidence type="ECO:0000313" key="2">
    <source>
        <dbReference type="Proteomes" id="UP000077266"/>
    </source>
</evidence>
<dbReference type="InParanoid" id="A0A165FKZ7"/>
<name>A0A165FKZ7_EXIGL</name>
<dbReference type="EMBL" id="KV426080">
    <property type="protein sequence ID" value="KZV89166.1"/>
    <property type="molecule type" value="Genomic_DNA"/>
</dbReference>
<protein>
    <submittedName>
        <fullName evidence="1">Uncharacterized protein</fullName>
    </submittedName>
</protein>
<keyword evidence="2" id="KW-1185">Reference proteome</keyword>
<evidence type="ECO:0000313" key="1">
    <source>
        <dbReference type="EMBL" id="KZV89166.1"/>
    </source>
</evidence>
<gene>
    <name evidence="1" type="ORF">EXIGLDRAFT_721650</name>
</gene>
<sequence>MSTSLRVWEEQHLLPFDNIFKRATKKGTWTVNEVQIEFLRENPTFYLLGSPPFVSQRPAEGEMLKQLVPEIQLLLADTLRDWREQLDNASQARMVRFWLDEMVTREMRFGWRHPGPETAEIAREFLEDAEDDVELKVKFEKAGLRLEDEEHLAV</sequence>
<dbReference type="AlphaFoldDB" id="A0A165FKZ7"/>
<proteinExistence type="predicted"/>
<organism evidence="1 2">
    <name type="scientific">Exidia glandulosa HHB12029</name>
    <dbReference type="NCBI Taxonomy" id="1314781"/>
    <lineage>
        <taxon>Eukaryota</taxon>
        <taxon>Fungi</taxon>
        <taxon>Dikarya</taxon>
        <taxon>Basidiomycota</taxon>
        <taxon>Agaricomycotina</taxon>
        <taxon>Agaricomycetes</taxon>
        <taxon>Auriculariales</taxon>
        <taxon>Exidiaceae</taxon>
        <taxon>Exidia</taxon>
    </lineage>
</organism>
<dbReference type="OrthoDB" id="10453674at2759"/>
<dbReference type="Proteomes" id="UP000077266">
    <property type="component" value="Unassembled WGS sequence"/>
</dbReference>
<accession>A0A165FKZ7</accession>